<comment type="subcellular location">
    <subcellularLocation>
        <location evidence="1">Nucleus</location>
    </subcellularLocation>
</comment>
<feature type="domain" description="Myb-like" evidence="8">
    <location>
        <begin position="10"/>
        <end position="62"/>
    </location>
</feature>
<keyword evidence="3" id="KW-0805">Transcription regulation</keyword>
<evidence type="ECO:0000256" key="6">
    <source>
        <dbReference type="ARBA" id="ARBA00023242"/>
    </source>
</evidence>
<feature type="domain" description="HTH myb-type" evidence="9">
    <location>
        <begin position="63"/>
        <end position="117"/>
    </location>
</feature>
<name>A0AAV8RIV4_ENSVE</name>
<dbReference type="Pfam" id="PF00249">
    <property type="entry name" value="Myb_DNA-binding"/>
    <property type="match status" value="2"/>
</dbReference>
<evidence type="ECO:0000256" key="1">
    <source>
        <dbReference type="ARBA" id="ARBA00004123"/>
    </source>
</evidence>
<dbReference type="PANTHER" id="PTHR47994:SF5">
    <property type="entry name" value="F14D16.11-RELATED"/>
    <property type="match status" value="1"/>
</dbReference>
<evidence type="ECO:0000313" key="11">
    <source>
        <dbReference type="Proteomes" id="UP001222027"/>
    </source>
</evidence>
<feature type="region of interest" description="Disordered" evidence="7">
    <location>
        <begin position="251"/>
        <end position="297"/>
    </location>
</feature>
<evidence type="ECO:0000259" key="9">
    <source>
        <dbReference type="PROSITE" id="PS51294"/>
    </source>
</evidence>
<evidence type="ECO:0000313" key="10">
    <source>
        <dbReference type="EMBL" id="KAJ8509959.1"/>
    </source>
</evidence>
<dbReference type="InterPro" id="IPR009057">
    <property type="entry name" value="Homeodomain-like_sf"/>
</dbReference>
<evidence type="ECO:0000256" key="5">
    <source>
        <dbReference type="ARBA" id="ARBA00023163"/>
    </source>
</evidence>
<dbReference type="Proteomes" id="UP001222027">
    <property type="component" value="Unassembled WGS sequence"/>
</dbReference>
<feature type="domain" description="Myb-like" evidence="8">
    <location>
        <begin position="63"/>
        <end position="113"/>
    </location>
</feature>
<dbReference type="InterPro" id="IPR001005">
    <property type="entry name" value="SANT/Myb"/>
</dbReference>
<evidence type="ECO:0000256" key="2">
    <source>
        <dbReference type="ARBA" id="ARBA00022737"/>
    </source>
</evidence>
<feature type="compositionally biased region" description="Low complexity" evidence="7">
    <location>
        <begin position="259"/>
        <end position="269"/>
    </location>
</feature>
<dbReference type="InterPro" id="IPR015495">
    <property type="entry name" value="Myb_TF_plants"/>
</dbReference>
<gene>
    <name evidence="10" type="ORF">OPV22_000393</name>
</gene>
<dbReference type="CDD" id="cd00167">
    <property type="entry name" value="SANT"/>
    <property type="match status" value="2"/>
</dbReference>
<evidence type="ECO:0000256" key="4">
    <source>
        <dbReference type="ARBA" id="ARBA00023125"/>
    </source>
</evidence>
<evidence type="ECO:0000256" key="3">
    <source>
        <dbReference type="ARBA" id="ARBA00023015"/>
    </source>
</evidence>
<reference evidence="10 11" key="1">
    <citation type="submission" date="2022-12" db="EMBL/GenBank/DDBJ databases">
        <title>Chromosome-scale assembly of the Ensete ventricosum genome.</title>
        <authorList>
            <person name="Dussert Y."/>
            <person name="Stocks J."/>
            <person name="Wendawek A."/>
            <person name="Woldeyes F."/>
            <person name="Nichols R.A."/>
            <person name="Borrell J.S."/>
        </authorList>
    </citation>
    <scope>NUCLEOTIDE SEQUENCE [LARGE SCALE GENOMIC DNA]</scope>
    <source>
        <strain evidence="11">cv. Maze</strain>
        <tissue evidence="10">Seeds</tissue>
    </source>
</reference>
<feature type="domain" description="HTH myb-type" evidence="9">
    <location>
        <begin position="13"/>
        <end position="62"/>
    </location>
</feature>
<keyword evidence="11" id="KW-1185">Reference proteome</keyword>
<dbReference type="FunFam" id="1.10.10.60:FF:000001">
    <property type="entry name" value="MYB-related transcription factor"/>
    <property type="match status" value="1"/>
</dbReference>
<organism evidence="10 11">
    <name type="scientific">Ensete ventricosum</name>
    <name type="common">Abyssinian banana</name>
    <name type="synonym">Musa ensete</name>
    <dbReference type="NCBI Taxonomy" id="4639"/>
    <lineage>
        <taxon>Eukaryota</taxon>
        <taxon>Viridiplantae</taxon>
        <taxon>Streptophyta</taxon>
        <taxon>Embryophyta</taxon>
        <taxon>Tracheophyta</taxon>
        <taxon>Spermatophyta</taxon>
        <taxon>Magnoliopsida</taxon>
        <taxon>Liliopsida</taxon>
        <taxon>Zingiberales</taxon>
        <taxon>Musaceae</taxon>
        <taxon>Ensete</taxon>
    </lineage>
</organism>
<comment type="caution">
    <text evidence="10">The sequence shown here is derived from an EMBL/GenBank/DDBJ whole genome shotgun (WGS) entry which is preliminary data.</text>
</comment>
<dbReference type="AlphaFoldDB" id="A0AAV8RIV4"/>
<dbReference type="FunFam" id="1.10.10.60:FF:000349">
    <property type="entry name" value="Transcription factor MYB39"/>
    <property type="match status" value="1"/>
</dbReference>
<keyword evidence="2" id="KW-0677">Repeat</keyword>
<dbReference type="Gene3D" id="1.10.10.60">
    <property type="entry name" value="Homeodomain-like"/>
    <property type="match status" value="2"/>
</dbReference>
<evidence type="ECO:0000256" key="7">
    <source>
        <dbReference type="SAM" id="MobiDB-lite"/>
    </source>
</evidence>
<protein>
    <submittedName>
        <fullName evidence="10">Uncharacterized protein</fullName>
    </submittedName>
</protein>
<dbReference type="GO" id="GO:0005634">
    <property type="term" value="C:nucleus"/>
    <property type="evidence" value="ECO:0007669"/>
    <property type="project" value="UniProtKB-SubCell"/>
</dbReference>
<feature type="region of interest" description="Disordered" evidence="7">
    <location>
        <begin position="1"/>
        <end position="20"/>
    </location>
</feature>
<feature type="compositionally biased region" description="Basic and acidic residues" evidence="7">
    <location>
        <begin position="1"/>
        <end position="12"/>
    </location>
</feature>
<keyword evidence="5" id="KW-0804">Transcription</keyword>
<dbReference type="PROSITE" id="PS50090">
    <property type="entry name" value="MYB_LIKE"/>
    <property type="match status" value="2"/>
</dbReference>
<dbReference type="SUPFAM" id="SSF46689">
    <property type="entry name" value="Homeodomain-like"/>
    <property type="match status" value="1"/>
</dbReference>
<dbReference type="PROSITE" id="PS51294">
    <property type="entry name" value="HTH_MYB"/>
    <property type="match status" value="2"/>
</dbReference>
<proteinExistence type="predicted"/>
<keyword evidence="4" id="KW-0238">DNA-binding</keyword>
<dbReference type="InterPro" id="IPR017930">
    <property type="entry name" value="Myb_dom"/>
</dbReference>
<dbReference type="EMBL" id="JAQQAF010000001">
    <property type="protein sequence ID" value="KAJ8509959.1"/>
    <property type="molecule type" value="Genomic_DNA"/>
</dbReference>
<accession>A0AAV8RIV4</accession>
<feature type="compositionally biased region" description="Low complexity" evidence="7">
    <location>
        <begin position="280"/>
        <end position="294"/>
    </location>
</feature>
<dbReference type="SMART" id="SM00717">
    <property type="entry name" value="SANT"/>
    <property type="match status" value="2"/>
</dbReference>
<dbReference type="GO" id="GO:0003677">
    <property type="term" value="F:DNA binding"/>
    <property type="evidence" value="ECO:0007669"/>
    <property type="project" value="UniProtKB-KW"/>
</dbReference>
<evidence type="ECO:0000259" key="8">
    <source>
        <dbReference type="PROSITE" id="PS50090"/>
    </source>
</evidence>
<dbReference type="PANTHER" id="PTHR47994">
    <property type="entry name" value="F14D16.11-RELATED"/>
    <property type="match status" value="1"/>
</dbReference>
<keyword evidence="6" id="KW-0539">Nucleus</keyword>
<sequence>MVKSSNRDEAGGVKKGPWTPEEDSKLVEYVDKHGRGSWQRIPKLAGLNRCGKSCRLRWTNYLRPDIRRGKFTEEEEQLVIHLHSVLGNKWSSIATKLPGRTDNEIKNYWNTHLRKKLIRMGIDPVTHRPATNLNLLTGLSSLLSAGGLGGTPSHLDNALKLQADVAHLLKLQLVQSLIQVLTSSYGTPNMDLMNLFRSPLLGNYQPSDLLQLSRQIAGGLGGSLSLQSSIPMTPNLSILSHYLNNIGLQPTTPEHSFPSDAAAVTASDASRTEEPSADISNVSSTNSIPASSSTHPLVSASSETKNIDLVQSSDILCANTLASEPFEACWDNLMKLDTHDSHFGWKDIIDEMSWPDAAP</sequence>